<dbReference type="Proteomes" id="UP000177334">
    <property type="component" value="Unassembled WGS sequence"/>
</dbReference>
<dbReference type="GO" id="GO:0005886">
    <property type="term" value="C:plasma membrane"/>
    <property type="evidence" value="ECO:0007669"/>
    <property type="project" value="TreeGrafter"/>
</dbReference>
<dbReference type="Gene3D" id="3.30.300.160">
    <property type="entry name" value="Type II secretion system, protein E, N-terminal domain"/>
    <property type="match status" value="1"/>
</dbReference>
<keyword evidence="2" id="KW-0547">Nucleotide-binding</keyword>
<evidence type="ECO:0000313" key="6">
    <source>
        <dbReference type="Proteomes" id="UP000177334"/>
    </source>
</evidence>
<sequence length="583" mass="65285">MKIEEQQLKAFLLDSELVKKEDIKKAETEAKKSGKKIDDVLLAWGKINEEELARLKAYILGIPFVNLEGEKIDAKVLAVIPEPIAKKHNIVSFKKNGSNLEVAMLDPEDLVTIEFIKKTADFKIFPRLTNVASMKYVLSQYQKSLAAEFGEIIKVDSETLATVLKEPGDEVDVEDLKKTAEDLPIVRIVDTLIRHAILQRSSDIHIEPTEKEVLVRYRIDGILHNAMVLPKQVTSGIVARIKVLANLKLDEHRLPQDGRFKIETTEYKYSLRVSILPVFDGEKVVMRLLPENAKGFTLEDLGFHGEALEALYKNIKKPLGMILATGPTGSGKTTTLYTILSLLNLPGVNISTIEDPVEYRMPRVNQTQVRPDIGLSFATGLRSLVRQDPDIIMVGEIRDTETANLAINAALTGHLVLSSLHTNSAAGSLPRLLDMKVEPFLIVSTTNAIIAQRLVRKLCGEPEKHILTEAEIKKLGEHVDLERVLEFLKKEKIVSLKAVWKDIPFFRPKLTAECQDGYSDRIGIHEVLEMTPTIKDLLMKSATSDQIEEQAKKEGMMTMVEDGITKCVQGLTTIEEVFRVTME</sequence>
<comment type="similarity">
    <text evidence="1">Belongs to the GSP E family.</text>
</comment>
<evidence type="ECO:0000256" key="3">
    <source>
        <dbReference type="ARBA" id="ARBA00022840"/>
    </source>
</evidence>
<evidence type="ECO:0000256" key="2">
    <source>
        <dbReference type="ARBA" id="ARBA00022741"/>
    </source>
</evidence>
<dbReference type="PANTHER" id="PTHR30258">
    <property type="entry name" value="TYPE II SECRETION SYSTEM PROTEIN GSPE-RELATED"/>
    <property type="match status" value="1"/>
</dbReference>
<dbReference type="GO" id="GO:0005524">
    <property type="term" value="F:ATP binding"/>
    <property type="evidence" value="ECO:0007669"/>
    <property type="project" value="UniProtKB-KW"/>
</dbReference>
<evidence type="ECO:0000313" key="5">
    <source>
        <dbReference type="EMBL" id="OGF92804.1"/>
    </source>
</evidence>
<proteinExistence type="inferred from homology"/>
<dbReference type="Pfam" id="PF00437">
    <property type="entry name" value="T2SSE"/>
    <property type="match status" value="1"/>
</dbReference>
<dbReference type="SUPFAM" id="SSF160246">
    <property type="entry name" value="EspE N-terminal domain-like"/>
    <property type="match status" value="1"/>
</dbReference>
<dbReference type="EMBL" id="MFIP01000001">
    <property type="protein sequence ID" value="OGF92804.1"/>
    <property type="molecule type" value="Genomic_DNA"/>
</dbReference>
<name>A0A1F5XXZ6_9BACT</name>
<dbReference type="SUPFAM" id="SSF52540">
    <property type="entry name" value="P-loop containing nucleoside triphosphate hydrolases"/>
    <property type="match status" value="1"/>
</dbReference>
<evidence type="ECO:0000256" key="1">
    <source>
        <dbReference type="ARBA" id="ARBA00006611"/>
    </source>
</evidence>
<dbReference type="PANTHER" id="PTHR30258:SF1">
    <property type="entry name" value="PROTEIN TRANSPORT PROTEIN HOFB HOMOLOG"/>
    <property type="match status" value="1"/>
</dbReference>
<dbReference type="Pfam" id="PF05157">
    <property type="entry name" value="MshEN"/>
    <property type="match status" value="1"/>
</dbReference>
<dbReference type="PROSITE" id="PS00662">
    <property type="entry name" value="T2SP_E"/>
    <property type="match status" value="1"/>
</dbReference>
<feature type="domain" description="Bacterial type II secretion system protein E" evidence="4">
    <location>
        <begin position="385"/>
        <end position="399"/>
    </location>
</feature>
<dbReference type="Gene3D" id="3.40.50.300">
    <property type="entry name" value="P-loop containing nucleotide triphosphate hydrolases"/>
    <property type="match status" value="1"/>
</dbReference>
<dbReference type="InterPro" id="IPR037257">
    <property type="entry name" value="T2SS_E_N_sf"/>
</dbReference>
<gene>
    <name evidence="5" type="ORF">A3H05_00575</name>
</gene>
<accession>A0A1F5XXZ6</accession>
<comment type="caution">
    <text evidence="5">The sequence shown here is derived from an EMBL/GenBank/DDBJ whole genome shotgun (WGS) entry which is preliminary data.</text>
</comment>
<dbReference type="Gene3D" id="3.30.450.90">
    <property type="match status" value="1"/>
</dbReference>
<dbReference type="InterPro" id="IPR001482">
    <property type="entry name" value="T2SS/T4SS_dom"/>
</dbReference>
<protein>
    <recommendedName>
        <fullName evidence="4">Bacterial type II secretion system protein E domain-containing protein</fullName>
    </recommendedName>
</protein>
<reference evidence="5 6" key="1">
    <citation type="journal article" date="2016" name="Nat. Commun.">
        <title>Thousands of microbial genomes shed light on interconnected biogeochemical processes in an aquifer system.</title>
        <authorList>
            <person name="Anantharaman K."/>
            <person name="Brown C.T."/>
            <person name="Hug L.A."/>
            <person name="Sharon I."/>
            <person name="Castelle C.J."/>
            <person name="Probst A.J."/>
            <person name="Thomas B.C."/>
            <person name="Singh A."/>
            <person name="Wilkins M.J."/>
            <person name="Karaoz U."/>
            <person name="Brodie E.L."/>
            <person name="Williams K.H."/>
            <person name="Hubbard S.S."/>
            <person name="Banfield J.F."/>
        </authorList>
    </citation>
    <scope>NUCLEOTIDE SEQUENCE [LARGE SCALE GENOMIC DNA]</scope>
</reference>
<keyword evidence="3" id="KW-0067">ATP-binding</keyword>
<evidence type="ECO:0000259" key="4">
    <source>
        <dbReference type="PROSITE" id="PS00662"/>
    </source>
</evidence>
<dbReference type="CDD" id="cd01129">
    <property type="entry name" value="PulE-GspE-like"/>
    <property type="match status" value="1"/>
</dbReference>
<dbReference type="InterPro" id="IPR007831">
    <property type="entry name" value="T2SS_GspE_N"/>
</dbReference>
<dbReference type="AlphaFoldDB" id="A0A1F5XXZ6"/>
<dbReference type="InterPro" id="IPR027417">
    <property type="entry name" value="P-loop_NTPase"/>
</dbReference>
<organism evidence="5 6">
    <name type="scientific">Candidatus Giovannonibacteria bacterium RIFCSPLOWO2_12_FULL_43_26</name>
    <dbReference type="NCBI Taxonomy" id="1798363"/>
    <lineage>
        <taxon>Bacteria</taxon>
        <taxon>Candidatus Giovannoniibacteriota</taxon>
    </lineage>
</organism>
<dbReference type="GO" id="GO:0016887">
    <property type="term" value="F:ATP hydrolysis activity"/>
    <property type="evidence" value="ECO:0007669"/>
    <property type="project" value="TreeGrafter"/>
</dbReference>